<accession>A0A1T4WXD5</accession>
<dbReference type="AlphaFoldDB" id="A0A1T4WXD5"/>
<sequence>MRLQTSLGVTVLVSALFASPVYATNCSISYYCYRSMTPGPAPVVTPVATNRPNPNGNLRPANLQQPRPVNAQVVRPQANPTPPSPQNSPTSTAAQRLAEQQRAQTLADQRRLAALRRNQPAATPRATPVPPQPARVTTPANPPSFRPVDTQSCNTLALKIKVLESQATSQARNQQQAKAQELFKIAADLRKQAQAKACTL</sequence>
<proteinExistence type="predicted"/>
<evidence type="ECO:0000256" key="1">
    <source>
        <dbReference type="SAM" id="MobiDB-lite"/>
    </source>
</evidence>
<organism evidence="3 4">
    <name type="scientific">Thiothrix eikelboomii</name>
    <dbReference type="NCBI Taxonomy" id="92487"/>
    <lineage>
        <taxon>Bacteria</taxon>
        <taxon>Pseudomonadati</taxon>
        <taxon>Pseudomonadota</taxon>
        <taxon>Gammaproteobacteria</taxon>
        <taxon>Thiotrichales</taxon>
        <taxon>Thiotrichaceae</taxon>
        <taxon>Thiothrix</taxon>
    </lineage>
</organism>
<protein>
    <submittedName>
        <fullName evidence="3">Uncharacterized protein</fullName>
    </submittedName>
</protein>
<dbReference type="Proteomes" id="UP000190460">
    <property type="component" value="Unassembled WGS sequence"/>
</dbReference>
<evidence type="ECO:0000256" key="2">
    <source>
        <dbReference type="SAM" id="SignalP"/>
    </source>
</evidence>
<feature type="compositionally biased region" description="Low complexity" evidence="1">
    <location>
        <begin position="116"/>
        <end position="126"/>
    </location>
</feature>
<reference evidence="3 4" key="1">
    <citation type="submission" date="2017-02" db="EMBL/GenBank/DDBJ databases">
        <authorList>
            <person name="Peterson S.W."/>
        </authorList>
    </citation>
    <scope>NUCLEOTIDE SEQUENCE [LARGE SCALE GENOMIC DNA]</scope>
    <source>
        <strain evidence="3 4">ATCC 49788</strain>
    </source>
</reference>
<gene>
    <name evidence="3" type="ORF">SAMN02745130_02234</name>
</gene>
<feature type="region of interest" description="Disordered" evidence="1">
    <location>
        <begin position="44"/>
        <end position="98"/>
    </location>
</feature>
<dbReference type="EMBL" id="FUYB01000010">
    <property type="protein sequence ID" value="SKA82023.1"/>
    <property type="molecule type" value="Genomic_DNA"/>
</dbReference>
<evidence type="ECO:0000313" key="3">
    <source>
        <dbReference type="EMBL" id="SKA82023.1"/>
    </source>
</evidence>
<name>A0A1T4WXD5_9GAMM</name>
<dbReference type="STRING" id="92487.SAMN02745130_02234"/>
<keyword evidence="4" id="KW-1185">Reference proteome</keyword>
<feature type="region of interest" description="Disordered" evidence="1">
    <location>
        <begin position="116"/>
        <end position="147"/>
    </location>
</feature>
<keyword evidence="2" id="KW-0732">Signal</keyword>
<feature type="signal peptide" evidence="2">
    <location>
        <begin position="1"/>
        <end position="23"/>
    </location>
</feature>
<feature type="compositionally biased region" description="Low complexity" evidence="1">
    <location>
        <begin position="87"/>
        <end position="98"/>
    </location>
</feature>
<dbReference type="RefSeq" id="WP_078922719.1">
    <property type="nucleotide sequence ID" value="NZ_FUYB01000010.1"/>
</dbReference>
<feature type="chain" id="PRO_5013024363" evidence="2">
    <location>
        <begin position="24"/>
        <end position="200"/>
    </location>
</feature>
<evidence type="ECO:0000313" key="4">
    <source>
        <dbReference type="Proteomes" id="UP000190460"/>
    </source>
</evidence>
<feature type="compositionally biased region" description="Low complexity" evidence="1">
    <location>
        <begin position="44"/>
        <end position="55"/>
    </location>
</feature>